<dbReference type="InterPro" id="IPR019798">
    <property type="entry name" value="Ser_HO-MeTrfase_PLP_BS"/>
</dbReference>
<sequence length="435" mass="48083">MADAEISSLIALEEKRQSEVLEMIPSENYTSKAVREATGSVLTNKYSEGYPHKRYYQGNTYIDEIEDIAIERAKKLFKVPHVNVQPYSGSPANAAVYFALLNPGDVIMGLKLSAGGHLTHGHPQVTFSGKYFRPAQYDVEEDGRINMDKVADLAIMTKPKIIVVGTTAYPRIYDWKRWKEICDSVGAYFLADISHITGLIIGGVHPTPVPYADIIMTTTHKTLRGPRGAMLMVTDQGIKKDPMMGDKIDKAVFPALQGGPHDNVTAAIAIALKEASTPAFRAYAKQIVMNAKVLAKTLMDQGLTLTTDGTDNHLMVVDLRPQKVVGNIVAEALEVANIVVNKNSVPHDPNPPFYPSGIRLGTPAITTRGMKEKQMNQIGKWIAQVIAEVSHYRLPEKKVDRGLFLKKTRVELMKNKKLATIRKNVIILTKKFPVP</sequence>
<keyword evidence="8 9" id="KW-0663">Pyridoxal phosphate</keyword>
<comment type="subcellular location">
    <subcellularLocation>
        <location evidence="2 9">Cytoplasm</location>
    </subcellularLocation>
</comment>
<dbReference type="CDD" id="cd00378">
    <property type="entry name" value="SHMT"/>
    <property type="match status" value="1"/>
</dbReference>
<comment type="function">
    <text evidence="9">Catalyzes the reversible interconversion of serine and glycine with tetrahydrofolate (THF) serving as the one-carbon carrier. This reaction serves as the major source of one-carbon groups required for the biosynthesis of purines, thymidylate, methionine, and other important biomolecules. Also exhibits THF-independent aldolase activity toward beta-hydroxyamino acids, producing glycine and aldehydes, via a retro-aldol mechanism.</text>
</comment>
<comment type="cofactor">
    <cofactor evidence="1 9 10">
        <name>pyridoxal 5'-phosphate</name>
        <dbReference type="ChEBI" id="CHEBI:597326"/>
    </cofactor>
</comment>
<name>A0A1F6AHN9_9BACT</name>
<organism evidence="12 13">
    <name type="scientific">Candidatus Gottesmanbacteria bacterium RIFCSPLOWO2_01_FULL_43_11b</name>
    <dbReference type="NCBI Taxonomy" id="1798392"/>
    <lineage>
        <taxon>Bacteria</taxon>
        <taxon>Candidatus Gottesmaniibacteriota</taxon>
    </lineage>
</organism>
<comment type="pathway">
    <text evidence="9">Amino-acid biosynthesis; glycine biosynthesis; glycine from L-serine: step 1/1.</text>
</comment>
<dbReference type="UniPathway" id="UPA00193"/>
<evidence type="ECO:0000256" key="3">
    <source>
        <dbReference type="ARBA" id="ARBA00006376"/>
    </source>
</evidence>
<dbReference type="Proteomes" id="UP000178759">
    <property type="component" value="Unassembled WGS sequence"/>
</dbReference>
<dbReference type="PANTHER" id="PTHR11680">
    <property type="entry name" value="SERINE HYDROXYMETHYLTRANSFERASE"/>
    <property type="match status" value="1"/>
</dbReference>
<dbReference type="UniPathway" id="UPA00288">
    <property type="reaction ID" value="UER01023"/>
</dbReference>
<dbReference type="Gene3D" id="3.90.1150.10">
    <property type="entry name" value="Aspartate Aminotransferase, domain 1"/>
    <property type="match status" value="1"/>
</dbReference>
<dbReference type="Pfam" id="PF00464">
    <property type="entry name" value="SHMT"/>
    <property type="match status" value="1"/>
</dbReference>
<comment type="caution">
    <text evidence="9">Lacks conserved residue(s) required for the propagation of feature annotation.</text>
</comment>
<dbReference type="GO" id="GO:0005829">
    <property type="term" value="C:cytosol"/>
    <property type="evidence" value="ECO:0007669"/>
    <property type="project" value="TreeGrafter"/>
</dbReference>
<dbReference type="GO" id="GO:0004372">
    <property type="term" value="F:glycine hydroxymethyltransferase activity"/>
    <property type="evidence" value="ECO:0007669"/>
    <property type="project" value="UniProtKB-UniRule"/>
</dbReference>
<accession>A0A1F6AHN9</accession>
<dbReference type="AlphaFoldDB" id="A0A1F6AHN9"/>
<feature type="binding site" evidence="9">
    <location>
        <position position="112"/>
    </location>
    <ligand>
        <name>(6S)-5,6,7,8-tetrahydrofolate</name>
        <dbReference type="ChEBI" id="CHEBI:57453"/>
    </ligand>
</feature>
<keyword evidence="12" id="KW-0489">Methyltransferase</keyword>
<dbReference type="GO" id="GO:0008168">
    <property type="term" value="F:methyltransferase activity"/>
    <property type="evidence" value="ECO:0007669"/>
    <property type="project" value="UniProtKB-KW"/>
</dbReference>
<reference evidence="12 13" key="1">
    <citation type="journal article" date="2016" name="Nat. Commun.">
        <title>Thousands of microbial genomes shed light on interconnected biogeochemical processes in an aquifer system.</title>
        <authorList>
            <person name="Anantharaman K."/>
            <person name="Brown C.T."/>
            <person name="Hug L.A."/>
            <person name="Sharon I."/>
            <person name="Castelle C.J."/>
            <person name="Probst A.J."/>
            <person name="Thomas B.C."/>
            <person name="Singh A."/>
            <person name="Wilkins M.J."/>
            <person name="Karaoz U."/>
            <person name="Brodie E.L."/>
            <person name="Williams K.H."/>
            <person name="Hubbard S.S."/>
            <person name="Banfield J.F."/>
        </authorList>
    </citation>
    <scope>NUCLEOTIDE SEQUENCE [LARGE SCALE GENOMIC DNA]</scope>
</reference>
<dbReference type="GO" id="GO:0035999">
    <property type="term" value="P:tetrahydrofolate interconversion"/>
    <property type="evidence" value="ECO:0007669"/>
    <property type="project" value="UniProtKB-UniRule"/>
</dbReference>
<dbReference type="EMBL" id="MFJV01000001">
    <property type="protein sequence ID" value="OGG23777.1"/>
    <property type="molecule type" value="Genomic_DNA"/>
</dbReference>
<dbReference type="InterPro" id="IPR001085">
    <property type="entry name" value="Ser_HO-MeTrfase"/>
</dbReference>
<proteinExistence type="inferred from homology"/>
<evidence type="ECO:0000313" key="12">
    <source>
        <dbReference type="EMBL" id="OGG23777.1"/>
    </source>
</evidence>
<evidence type="ECO:0000259" key="11">
    <source>
        <dbReference type="Pfam" id="PF00464"/>
    </source>
</evidence>
<dbReference type="FunFam" id="3.40.640.10:FF:000001">
    <property type="entry name" value="Serine hydroxymethyltransferase"/>
    <property type="match status" value="1"/>
</dbReference>
<feature type="domain" description="Serine hydroxymethyltransferase-like" evidence="11">
    <location>
        <begin position="2"/>
        <end position="382"/>
    </location>
</feature>
<dbReference type="NCBIfam" id="NF000586">
    <property type="entry name" value="PRK00011.1"/>
    <property type="match status" value="1"/>
</dbReference>
<dbReference type="InterPro" id="IPR015421">
    <property type="entry name" value="PyrdxlP-dep_Trfase_major"/>
</dbReference>
<feature type="binding site" evidence="9">
    <location>
        <begin position="116"/>
        <end position="118"/>
    </location>
    <ligand>
        <name>(6S)-5,6,7,8-tetrahydrofolate</name>
        <dbReference type="ChEBI" id="CHEBI:57453"/>
    </ligand>
</feature>
<gene>
    <name evidence="9 12" type="primary">glyA</name>
    <name evidence="12" type="ORF">A3A79_01040</name>
</gene>
<evidence type="ECO:0000256" key="4">
    <source>
        <dbReference type="ARBA" id="ARBA00011738"/>
    </source>
</evidence>
<evidence type="ECO:0000256" key="6">
    <source>
        <dbReference type="ARBA" id="ARBA00022563"/>
    </source>
</evidence>
<feature type="modified residue" description="N6-(pyridoxal phosphate)lysine" evidence="9 10">
    <location>
        <position position="221"/>
    </location>
</feature>
<dbReference type="STRING" id="1798392.A3A79_01040"/>
<comment type="similarity">
    <text evidence="3 9">Belongs to the SHMT family.</text>
</comment>
<dbReference type="GO" id="GO:0030170">
    <property type="term" value="F:pyridoxal phosphate binding"/>
    <property type="evidence" value="ECO:0007669"/>
    <property type="project" value="UniProtKB-UniRule"/>
</dbReference>
<comment type="caution">
    <text evidence="12">The sequence shown here is derived from an EMBL/GenBank/DDBJ whole genome shotgun (WGS) entry which is preliminary data.</text>
</comment>
<feature type="site" description="Plays an important role in substrate specificity" evidence="9">
    <location>
        <position position="220"/>
    </location>
</feature>
<dbReference type="GO" id="GO:0019264">
    <property type="term" value="P:glycine biosynthetic process from serine"/>
    <property type="evidence" value="ECO:0007669"/>
    <property type="project" value="UniProtKB-UniRule"/>
</dbReference>
<dbReference type="PROSITE" id="PS00096">
    <property type="entry name" value="SHMT"/>
    <property type="match status" value="1"/>
</dbReference>
<evidence type="ECO:0000256" key="5">
    <source>
        <dbReference type="ARBA" id="ARBA00022490"/>
    </source>
</evidence>
<evidence type="ECO:0000256" key="7">
    <source>
        <dbReference type="ARBA" id="ARBA00022679"/>
    </source>
</evidence>
<dbReference type="EC" id="2.1.2.1" evidence="9"/>
<evidence type="ECO:0000256" key="1">
    <source>
        <dbReference type="ARBA" id="ARBA00001933"/>
    </source>
</evidence>
<comment type="pathway">
    <text evidence="9">One-carbon metabolism; tetrahydrofolate interconversion.</text>
</comment>
<comment type="catalytic activity">
    <reaction evidence="9">
        <text>(6R)-5,10-methylene-5,6,7,8-tetrahydrofolate + glycine + H2O = (6S)-5,6,7,8-tetrahydrofolate + L-serine</text>
        <dbReference type="Rhea" id="RHEA:15481"/>
        <dbReference type="ChEBI" id="CHEBI:15377"/>
        <dbReference type="ChEBI" id="CHEBI:15636"/>
        <dbReference type="ChEBI" id="CHEBI:33384"/>
        <dbReference type="ChEBI" id="CHEBI:57305"/>
        <dbReference type="ChEBI" id="CHEBI:57453"/>
        <dbReference type="EC" id="2.1.2.1"/>
    </reaction>
</comment>
<dbReference type="PIRSF" id="PIRSF000412">
    <property type="entry name" value="SHMT"/>
    <property type="match status" value="1"/>
</dbReference>
<evidence type="ECO:0000256" key="10">
    <source>
        <dbReference type="PIRSR" id="PIRSR000412-50"/>
    </source>
</evidence>
<dbReference type="InterPro" id="IPR015424">
    <property type="entry name" value="PyrdxlP-dep_Trfase"/>
</dbReference>
<dbReference type="PANTHER" id="PTHR11680:SF35">
    <property type="entry name" value="SERINE HYDROXYMETHYLTRANSFERASE 1"/>
    <property type="match status" value="1"/>
</dbReference>
<dbReference type="InterPro" id="IPR015422">
    <property type="entry name" value="PyrdxlP-dep_Trfase_small"/>
</dbReference>
<dbReference type="HAMAP" id="MF_00051">
    <property type="entry name" value="SHMT"/>
    <property type="match status" value="1"/>
</dbReference>
<keyword evidence="6 9" id="KW-0554">One-carbon metabolism</keyword>
<keyword evidence="5 9" id="KW-0963">Cytoplasm</keyword>
<dbReference type="SUPFAM" id="SSF53383">
    <property type="entry name" value="PLP-dependent transferases"/>
    <property type="match status" value="1"/>
</dbReference>
<dbReference type="InterPro" id="IPR039429">
    <property type="entry name" value="SHMT-like_dom"/>
</dbReference>
<evidence type="ECO:0000313" key="13">
    <source>
        <dbReference type="Proteomes" id="UP000178759"/>
    </source>
</evidence>
<comment type="subunit">
    <text evidence="4 9">Homodimer.</text>
</comment>
<keyword evidence="9" id="KW-0028">Amino-acid biosynthesis</keyword>
<protein>
    <recommendedName>
        <fullName evidence="9">Serine hydroxymethyltransferase</fullName>
        <shortName evidence="9">SHMT</shortName>
        <shortName evidence="9">Serine methylase</shortName>
        <ecNumber evidence="9">2.1.2.1</ecNumber>
    </recommendedName>
</protein>
<dbReference type="GO" id="GO:0032259">
    <property type="term" value="P:methylation"/>
    <property type="evidence" value="ECO:0007669"/>
    <property type="project" value="UniProtKB-KW"/>
</dbReference>
<dbReference type="Gene3D" id="3.40.640.10">
    <property type="entry name" value="Type I PLP-dependent aspartate aminotransferase-like (Major domain)"/>
    <property type="match status" value="1"/>
</dbReference>
<keyword evidence="7 9" id="KW-0808">Transferase</keyword>
<evidence type="ECO:0000256" key="9">
    <source>
        <dbReference type="HAMAP-Rule" id="MF_00051"/>
    </source>
</evidence>
<dbReference type="InterPro" id="IPR049943">
    <property type="entry name" value="Ser_HO-MeTrfase-like"/>
</dbReference>
<evidence type="ECO:0000256" key="8">
    <source>
        <dbReference type="ARBA" id="ARBA00022898"/>
    </source>
</evidence>
<evidence type="ECO:0000256" key="2">
    <source>
        <dbReference type="ARBA" id="ARBA00004496"/>
    </source>
</evidence>